<dbReference type="EMBL" id="KV425638">
    <property type="protein sequence ID" value="KZT19584.1"/>
    <property type="molecule type" value="Genomic_DNA"/>
</dbReference>
<accession>A0A165NFU9</accession>
<dbReference type="InParanoid" id="A0A165NFU9"/>
<reference evidence="2 3" key="1">
    <citation type="journal article" date="2016" name="Mol. Biol. Evol.">
        <title>Comparative Genomics of Early-Diverging Mushroom-Forming Fungi Provides Insights into the Origins of Lignocellulose Decay Capabilities.</title>
        <authorList>
            <person name="Nagy L.G."/>
            <person name="Riley R."/>
            <person name="Tritt A."/>
            <person name="Adam C."/>
            <person name="Daum C."/>
            <person name="Floudas D."/>
            <person name="Sun H."/>
            <person name="Yadav J.S."/>
            <person name="Pangilinan J."/>
            <person name="Larsson K.H."/>
            <person name="Matsuura K."/>
            <person name="Barry K."/>
            <person name="Labutti K."/>
            <person name="Kuo R."/>
            <person name="Ohm R.A."/>
            <person name="Bhattacharya S.S."/>
            <person name="Shirouzu T."/>
            <person name="Yoshinaga Y."/>
            <person name="Martin F.M."/>
            <person name="Grigoriev I.V."/>
            <person name="Hibbett D.S."/>
        </authorList>
    </citation>
    <scope>NUCLEOTIDE SEQUENCE [LARGE SCALE GENOMIC DNA]</scope>
    <source>
        <strain evidence="2 3">HHB14362 ss-1</strain>
    </source>
</reference>
<keyword evidence="1" id="KW-1133">Transmembrane helix</keyword>
<proteinExistence type="predicted"/>
<gene>
    <name evidence="2" type="ORF">NEOLEDRAFT_1141939</name>
</gene>
<feature type="transmembrane region" description="Helical" evidence="1">
    <location>
        <begin position="35"/>
        <end position="55"/>
    </location>
</feature>
<dbReference type="Proteomes" id="UP000076761">
    <property type="component" value="Unassembled WGS sequence"/>
</dbReference>
<feature type="non-terminal residue" evidence="2">
    <location>
        <position position="58"/>
    </location>
</feature>
<keyword evidence="1" id="KW-0472">Membrane</keyword>
<keyword evidence="3" id="KW-1185">Reference proteome</keyword>
<evidence type="ECO:0000313" key="2">
    <source>
        <dbReference type="EMBL" id="KZT19584.1"/>
    </source>
</evidence>
<dbReference type="AlphaFoldDB" id="A0A165NFU9"/>
<keyword evidence="1" id="KW-0812">Transmembrane</keyword>
<evidence type="ECO:0000256" key="1">
    <source>
        <dbReference type="SAM" id="Phobius"/>
    </source>
</evidence>
<protein>
    <submittedName>
        <fullName evidence="2">Uncharacterized protein</fullName>
    </submittedName>
</protein>
<evidence type="ECO:0000313" key="3">
    <source>
        <dbReference type="Proteomes" id="UP000076761"/>
    </source>
</evidence>
<name>A0A165NFU9_9AGAM</name>
<sequence>MSVPESVEICWMGEDAREPISTYDRPNHHGVRQNIVIRSVSTAIMFLSVLLYASVSVS</sequence>
<organism evidence="2 3">
    <name type="scientific">Neolentinus lepideus HHB14362 ss-1</name>
    <dbReference type="NCBI Taxonomy" id="1314782"/>
    <lineage>
        <taxon>Eukaryota</taxon>
        <taxon>Fungi</taxon>
        <taxon>Dikarya</taxon>
        <taxon>Basidiomycota</taxon>
        <taxon>Agaricomycotina</taxon>
        <taxon>Agaricomycetes</taxon>
        <taxon>Gloeophyllales</taxon>
        <taxon>Gloeophyllaceae</taxon>
        <taxon>Neolentinus</taxon>
    </lineage>
</organism>